<evidence type="ECO:0000256" key="5">
    <source>
        <dbReference type="ARBA" id="ARBA00023273"/>
    </source>
</evidence>
<comment type="subcellular location">
    <subcellularLocation>
        <location evidence="1">Cytoplasm</location>
        <location evidence="1">Cytoskeleton</location>
        <location evidence="1">Cilium basal body</location>
    </subcellularLocation>
</comment>
<dbReference type="PROSITE" id="PS51381">
    <property type="entry name" value="C2_B9"/>
    <property type="match status" value="1"/>
</dbReference>
<protein>
    <submittedName>
        <fullName evidence="7">B9 domain-containing protein 2</fullName>
    </submittedName>
</protein>
<dbReference type="InterPro" id="IPR010796">
    <property type="entry name" value="C2_B9-type_dom"/>
</dbReference>
<dbReference type="EMBL" id="GBEZ01024831">
    <property type="protein sequence ID" value="JAC62196.1"/>
    <property type="molecule type" value="Transcribed_RNA"/>
</dbReference>
<dbReference type="GO" id="GO:0060271">
    <property type="term" value="P:cilium assembly"/>
    <property type="evidence" value="ECO:0007669"/>
    <property type="project" value="TreeGrafter"/>
</dbReference>
<accession>A0A061RH44</accession>
<organism evidence="7">
    <name type="scientific">Tetraselmis sp. GSL018</name>
    <dbReference type="NCBI Taxonomy" id="582737"/>
    <lineage>
        <taxon>Eukaryota</taxon>
        <taxon>Viridiplantae</taxon>
        <taxon>Chlorophyta</taxon>
        <taxon>core chlorophytes</taxon>
        <taxon>Chlorodendrophyceae</taxon>
        <taxon>Chlorodendrales</taxon>
        <taxon>Chlorodendraceae</taxon>
        <taxon>Tetraselmis</taxon>
    </lineage>
</organism>
<evidence type="ECO:0000313" key="6">
    <source>
        <dbReference type="EMBL" id="JAC62196.1"/>
    </source>
</evidence>
<dbReference type="PANTHER" id="PTHR12968">
    <property type="entry name" value="B9 DOMAIN-CONTAINING"/>
    <property type="match status" value="1"/>
</dbReference>
<name>A0A061RH44_9CHLO</name>
<evidence type="ECO:0000313" key="7">
    <source>
        <dbReference type="EMBL" id="JAC69836.1"/>
    </source>
</evidence>
<dbReference type="GO" id="GO:0036038">
    <property type="term" value="C:MKS complex"/>
    <property type="evidence" value="ECO:0007669"/>
    <property type="project" value="TreeGrafter"/>
</dbReference>
<keyword evidence="2" id="KW-0963">Cytoplasm</keyword>
<evidence type="ECO:0000256" key="1">
    <source>
        <dbReference type="ARBA" id="ARBA00004120"/>
    </source>
</evidence>
<dbReference type="AlphaFoldDB" id="A0A061RH44"/>
<evidence type="ECO:0000256" key="2">
    <source>
        <dbReference type="ARBA" id="ARBA00022490"/>
    </source>
</evidence>
<keyword evidence="4" id="KW-0206">Cytoskeleton</keyword>
<dbReference type="PANTHER" id="PTHR12968:SF6">
    <property type="entry name" value="B9 DOMAIN-CONTAINING PROTEIN"/>
    <property type="match status" value="1"/>
</dbReference>
<dbReference type="EMBL" id="GBEZ01016412">
    <property type="protein sequence ID" value="JAC69836.1"/>
    <property type="molecule type" value="Transcribed_RNA"/>
</dbReference>
<keyword evidence="3" id="KW-0970">Cilium biogenesis/degradation</keyword>
<evidence type="ECO:0000256" key="3">
    <source>
        <dbReference type="ARBA" id="ARBA00022794"/>
    </source>
</evidence>
<evidence type="ECO:0000256" key="4">
    <source>
        <dbReference type="ARBA" id="ARBA00023212"/>
    </source>
</evidence>
<reference evidence="7" key="1">
    <citation type="submission" date="2014-05" db="EMBL/GenBank/DDBJ databases">
        <title>The transcriptome of the halophilic microalga Tetraselmis sp. GSL018 isolated from the Great Salt Lake, Utah.</title>
        <authorList>
            <person name="Jinkerson R.E."/>
            <person name="D'Adamo S."/>
            <person name="Posewitz M.C."/>
        </authorList>
    </citation>
    <scope>NUCLEOTIDE SEQUENCE</scope>
    <source>
        <strain evidence="7">GSL018</strain>
    </source>
</reference>
<sequence length="177" mass="19602">MAELHVVGQLLGASGFGGKSVFCKWGITVGTTWELLEGFDEGQTQVNSEEEGDMATWAHPIDVHYCSKALTGWPKIYMQIWEQDSFGRNDICGYGFCHVPAAPGAYELQCHTWLPQGTLGERITAHFVGGGPRLKREEVVYSTEDRFRLQTTAAGVVHLELNVVAKDFDRHNVSFGP</sequence>
<keyword evidence="5" id="KW-0966">Cell projection</keyword>
<dbReference type="Pfam" id="PF07162">
    <property type="entry name" value="B9-C2"/>
    <property type="match status" value="1"/>
</dbReference>
<proteinExistence type="predicted"/>
<gene>
    <name evidence="7" type="primary">B9D2</name>
    <name evidence="6" type="ORF">TSPGSL018_24005</name>
    <name evidence="7" type="ORF">TSPGSL018_5449</name>
</gene>